<protein>
    <submittedName>
        <fullName evidence="1">Uncharacterized protein</fullName>
    </submittedName>
</protein>
<proteinExistence type="predicted"/>
<sequence>MNKEAQIAKRENAGPLATNLFEADAGQGISNIKQDDLALPFLKVLGQLSPEVNTRDAKHVEGAQPGMIINTVTGELHDGEKGIEVLPVFYKRQYIEWQDRGESKGAPVKIYDAGDDVPKTTRDKSFKDRLDNGNYLENTASHFVVLLGKTPTTALISMKATQLKISRKWNSMMMGIKMQGKNGLFTPPTYSHIYKLKTVQQSNDKGTWFGWDVSKVGPITDKGIYEIAKMFSSNVAKGAIQAKHGSQELKEPKEATPF</sequence>
<evidence type="ECO:0000313" key="1">
    <source>
        <dbReference type="EMBL" id="HCV79855.1"/>
    </source>
</evidence>
<evidence type="ECO:0000313" key="2">
    <source>
        <dbReference type="Proteomes" id="UP000264330"/>
    </source>
</evidence>
<name>A0A3D5IVG1_9FLAO</name>
<dbReference type="AlphaFoldDB" id="A0A3D5IVG1"/>
<dbReference type="Pfam" id="PF23977">
    <property type="entry name" value="Pam3_Gp34"/>
    <property type="match status" value="1"/>
</dbReference>
<accession>A0A3D5IVG1</accession>
<dbReference type="EMBL" id="DPMF01000045">
    <property type="protein sequence ID" value="HCV79855.1"/>
    <property type="molecule type" value="Genomic_DNA"/>
</dbReference>
<organism evidence="1 2">
    <name type="scientific">Zunongwangia profunda</name>
    <dbReference type="NCBI Taxonomy" id="398743"/>
    <lineage>
        <taxon>Bacteria</taxon>
        <taxon>Pseudomonadati</taxon>
        <taxon>Bacteroidota</taxon>
        <taxon>Flavobacteriia</taxon>
        <taxon>Flavobacteriales</taxon>
        <taxon>Flavobacteriaceae</taxon>
        <taxon>Zunongwangia</taxon>
    </lineage>
</organism>
<comment type="caution">
    <text evidence="1">The sequence shown here is derived from an EMBL/GenBank/DDBJ whole genome shotgun (WGS) entry which is preliminary data.</text>
</comment>
<dbReference type="Proteomes" id="UP000264330">
    <property type="component" value="Unassembled WGS sequence"/>
</dbReference>
<reference evidence="1 2" key="1">
    <citation type="journal article" date="2018" name="Nat. Biotechnol.">
        <title>A standardized bacterial taxonomy based on genome phylogeny substantially revises the tree of life.</title>
        <authorList>
            <person name="Parks D.H."/>
            <person name="Chuvochina M."/>
            <person name="Waite D.W."/>
            <person name="Rinke C."/>
            <person name="Skarshewski A."/>
            <person name="Chaumeil P.A."/>
            <person name="Hugenholtz P."/>
        </authorList>
    </citation>
    <scope>NUCLEOTIDE SEQUENCE [LARGE SCALE GENOMIC DNA]</scope>
    <source>
        <strain evidence="1">UBA9359</strain>
    </source>
</reference>
<dbReference type="InterPro" id="IPR056957">
    <property type="entry name" value="Pam3_Gp34-like"/>
</dbReference>
<gene>
    <name evidence="1" type="ORF">DGQ38_02260</name>
</gene>